<name>V5SIN2_9HYPH</name>
<gene>
    <name evidence="2" type="ORF">W911_14600</name>
</gene>
<reference evidence="2 3" key="1">
    <citation type="journal article" date="2014" name="Genome Announc.">
        <title>Complete Genome Sequence of Hyphomicrobium nitrativorans Strain NL23, a Denitrifying Bacterium Isolated from Biofilm of a Methanol-Fed Denitrification System Treating Seawater at the Montreal Biodome.</title>
        <authorList>
            <person name="Martineau C."/>
            <person name="Villeneuve C."/>
            <person name="Mauffrey F."/>
            <person name="Villemur R."/>
        </authorList>
    </citation>
    <scope>NUCLEOTIDE SEQUENCE [LARGE SCALE GENOMIC DNA]</scope>
    <source>
        <strain evidence="2">NL23</strain>
    </source>
</reference>
<dbReference type="EMBL" id="CP006912">
    <property type="protein sequence ID" value="AHB50342.1"/>
    <property type="molecule type" value="Genomic_DNA"/>
</dbReference>
<evidence type="ECO:0000313" key="2">
    <source>
        <dbReference type="EMBL" id="AHB50342.1"/>
    </source>
</evidence>
<keyword evidence="3" id="KW-1185">Reference proteome</keyword>
<dbReference type="Proteomes" id="UP000018542">
    <property type="component" value="Chromosome"/>
</dbReference>
<evidence type="ECO:0000256" key="1">
    <source>
        <dbReference type="SAM" id="MobiDB-lite"/>
    </source>
</evidence>
<proteinExistence type="predicted"/>
<evidence type="ECO:0000313" key="3">
    <source>
        <dbReference type="Proteomes" id="UP000018542"/>
    </source>
</evidence>
<feature type="region of interest" description="Disordered" evidence="1">
    <location>
        <begin position="1"/>
        <end position="21"/>
    </location>
</feature>
<dbReference type="AlphaFoldDB" id="V5SIN2"/>
<dbReference type="KEGG" id="hni:W911_14600"/>
<accession>V5SIN2</accession>
<dbReference type="PATRIC" id="fig|1029756.8.peg.3040"/>
<dbReference type="HOGENOM" id="CLU_2142480_0_0_5"/>
<sequence length="112" mass="12648">MTLSTEPGKRKPIPPPSKRGRTIIRKPLNTIAGLLHEQCRVYRMLVAGKIDPEEFKARMWGTSIIRQTLHTQAEIDAGVALQRLQERLDAIEEVEGRSNGFSAYRRQALPAN</sequence>
<protein>
    <submittedName>
        <fullName evidence="2">Uncharacterized protein</fullName>
    </submittedName>
</protein>
<organism evidence="2 3">
    <name type="scientific">Hyphomicrobium nitrativorans NL23</name>
    <dbReference type="NCBI Taxonomy" id="1029756"/>
    <lineage>
        <taxon>Bacteria</taxon>
        <taxon>Pseudomonadati</taxon>
        <taxon>Pseudomonadota</taxon>
        <taxon>Alphaproteobacteria</taxon>
        <taxon>Hyphomicrobiales</taxon>
        <taxon>Hyphomicrobiaceae</taxon>
        <taxon>Hyphomicrobium</taxon>
    </lineage>
</organism>